<dbReference type="AlphaFoldDB" id="A0AAE8SGN4"/>
<feature type="region of interest" description="Disordered" evidence="1">
    <location>
        <begin position="1"/>
        <end position="41"/>
    </location>
</feature>
<accession>A0AAE8SGN4</accession>
<name>A0AAE8SGN4_9HYPO</name>
<keyword evidence="3" id="KW-1185">Reference proteome</keyword>
<evidence type="ECO:0000313" key="2">
    <source>
        <dbReference type="EMBL" id="SPJ74609.1"/>
    </source>
</evidence>
<protein>
    <submittedName>
        <fullName evidence="2">Uncharacterized protein</fullName>
    </submittedName>
</protein>
<organism evidence="2 3">
    <name type="scientific">Fusarium torulosum</name>
    <dbReference type="NCBI Taxonomy" id="33205"/>
    <lineage>
        <taxon>Eukaryota</taxon>
        <taxon>Fungi</taxon>
        <taxon>Dikarya</taxon>
        <taxon>Ascomycota</taxon>
        <taxon>Pezizomycotina</taxon>
        <taxon>Sordariomycetes</taxon>
        <taxon>Hypocreomycetidae</taxon>
        <taxon>Hypocreales</taxon>
        <taxon>Nectriaceae</taxon>
        <taxon>Fusarium</taxon>
    </lineage>
</organism>
<evidence type="ECO:0000313" key="3">
    <source>
        <dbReference type="Proteomes" id="UP001187734"/>
    </source>
</evidence>
<dbReference type="Proteomes" id="UP001187734">
    <property type="component" value="Unassembled WGS sequence"/>
</dbReference>
<evidence type="ECO:0000256" key="1">
    <source>
        <dbReference type="SAM" id="MobiDB-lite"/>
    </source>
</evidence>
<proteinExistence type="predicted"/>
<reference evidence="2" key="1">
    <citation type="submission" date="2018-03" db="EMBL/GenBank/DDBJ databases">
        <authorList>
            <person name="Guldener U."/>
        </authorList>
    </citation>
    <scope>NUCLEOTIDE SEQUENCE</scope>
</reference>
<comment type="caution">
    <text evidence="2">The sequence shown here is derived from an EMBL/GenBank/DDBJ whole genome shotgun (WGS) entry which is preliminary data.</text>
</comment>
<dbReference type="EMBL" id="ONZP01000130">
    <property type="protein sequence ID" value="SPJ74609.1"/>
    <property type="molecule type" value="Genomic_DNA"/>
</dbReference>
<sequence>MSFLLRPLGPSESVESLRAEQTLEASPSPSPSPKGSRSCLRPWSWARGQSRGRLILRNAAADEEVAWSGRYIVLEYHLKYDGPRV</sequence>
<gene>
    <name evidence="2" type="ORF">FTOL_04340</name>
</gene>